<name>M7BNY4_CHEMY</name>
<organism evidence="2 3">
    <name type="scientific">Chelonia mydas</name>
    <name type="common">Green sea-turtle</name>
    <name type="synonym">Chelonia agassizi</name>
    <dbReference type="NCBI Taxonomy" id="8469"/>
    <lineage>
        <taxon>Eukaryota</taxon>
        <taxon>Metazoa</taxon>
        <taxon>Chordata</taxon>
        <taxon>Craniata</taxon>
        <taxon>Vertebrata</taxon>
        <taxon>Euteleostomi</taxon>
        <taxon>Archelosauria</taxon>
        <taxon>Testudinata</taxon>
        <taxon>Testudines</taxon>
        <taxon>Cryptodira</taxon>
        <taxon>Durocryptodira</taxon>
        <taxon>Americhelydia</taxon>
        <taxon>Chelonioidea</taxon>
        <taxon>Cheloniidae</taxon>
        <taxon>Chelonia</taxon>
    </lineage>
</organism>
<feature type="domain" description="WDR72-like alpha-solenoid" evidence="1">
    <location>
        <begin position="54"/>
        <end position="94"/>
    </location>
</feature>
<dbReference type="EMBL" id="KB518028">
    <property type="protein sequence ID" value="EMP38959.1"/>
    <property type="molecule type" value="Genomic_DNA"/>
</dbReference>
<protein>
    <submittedName>
        <fullName evidence="2">WD repeat-containing protein 72</fullName>
    </submittedName>
</protein>
<proteinExistence type="predicted"/>
<dbReference type="AlphaFoldDB" id="M7BNY4"/>
<reference evidence="3" key="1">
    <citation type="journal article" date="2013" name="Nat. Genet.">
        <title>The draft genomes of soft-shell turtle and green sea turtle yield insights into the development and evolution of the turtle-specific body plan.</title>
        <authorList>
            <person name="Wang Z."/>
            <person name="Pascual-Anaya J."/>
            <person name="Zadissa A."/>
            <person name="Li W."/>
            <person name="Niimura Y."/>
            <person name="Huang Z."/>
            <person name="Li C."/>
            <person name="White S."/>
            <person name="Xiong Z."/>
            <person name="Fang D."/>
            <person name="Wang B."/>
            <person name="Ming Y."/>
            <person name="Chen Y."/>
            <person name="Zheng Y."/>
            <person name="Kuraku S."/>
            <person name="Pignatelli M."/>
            <person name="Herrero J."/>
            <person name="Beal K."/>
            <person name="Nozawa M."/>
            <person name="Li Q."/>
            <person name="Wang J."/>
            <person name="Zhang H."/>
            <person name="Yu L."/>
            <person name="Shigenobu S."/>
            <person name="Wang J."/>
            <person name="Liu J."/>
            <person name="Flicek P."/>
            <person name="Searle S."/>
            <person name="Wang J."/>
            <person name="Kuratani S."/>
            <person name="Yin Y."/>
            <person name="Aken B."/>
            <person name="Zhang G."/>
            <person name="Irie N."/>
        </authorList>
    </citation>
    <scope>NUCLEOTIDE SEQUENCE [LARGE SCALE GENOMIC DNA]</scope>
</reference>
<sequence length="134" mass="14374">MTTTLILKTDPKGVCEESLLWGCMQVQGSTCINQFAGLGPKLVVQLRKSSSPVTSVTNEAAVSVGKHDSCSNSANFQGVEYMPDRCVLEESESPGESPLKIVTEYQMINMTQLLSQSNKAHCNAPSFLAAAMSN</sequence>
<dbReference type="InterPro" id="IPR057848">
    <property type="entry name" value="WDR72_alpha-sol"/>
</dbReference>
<dbReference type="Pfam" id="PF23123">
    <property type="entry name" value="WDR72_alpha-sol"/>
    <property type="match status" value="1"/>
</dbReference>
<evidence type="ECO:0000259" key="1">
    <source>
        <dbReference type="Pfam" id="PF23123"/>
    </source>
</evidence>
<gene>
    <name evidence="2" type="ORF">UY3_03792</name>
</gene>
<accession>M7BNY4</accession>
<dbReference type="STRING" id="8469.M7BNY4"/>
<keyword evidence="3" id="KW-1185">Reference proteome</keyword>
<dbReference type="Proteomes" id="UP000031443">
    <property type="component" value="Unassembled WGS sequence"/>
</dbReference>
<evidence type="ECO:0000313" key="2">
    <source>
        <dbReference type="EMBL" id="EMP38959.1"/>
    </source>
</evidence>
<evidence type="ECO:0000313" key="3">
    <source>
        <dbReference type="Proteomes" id="UP000031443"/>
    </source>
</evidence>